<dbReference type="Proteomes" id="UP000274822">
    <property type="component" value="Unassembled WGS sequence"/>
</dbReference>
<dbReference type="Gene3D" id="3.40.1280.30">
    <property type="match status" value="1"/>
</dbReference>
<dbReference type="GO" id="GO:0002939">
    <property type="term" value="P:tRNA N1-guanine methylation"/>
    <property type="evidence" value="ECO:0007669"/>
    <property type="project" value="TreeGrafter"/>
</dbReference>
<organism evidence="10 11">
    <name type="scientific">Jimgerdemannia flammicorona</name>
    <dbReference type="NCBI Taxonomy" id="994334"/>
    <lineage>
        <taxon>Eukaryota</taxon>
        <taxon>Fungi</taxon>
        <taxon>Fungi incertae sedis</taxon>
        <taxon>Mucoromycota</taxon>
        <taxon>Mucoromycotina</taxon>
        <taxon>Endogonomycetes</taxon>
        <taxon>Endogonales</taxon>
        <taxon>Endogonaceae</taxon>
        <taxon>Jimgerdemannia</taxon>
    </lineage>
</organism>
<dbReference type="PROSITE" id="PS51675">
    <property type="entry name" value="SAM_MT_TRM10"/>
    <property type="match status" value="1"/>
</dbReference>
<evidence type="ECO:0000313" key="10">
    <source>
        <dbReference type="EMBL" id="RUS24385.1"/>
    </source>
</evidence>
<sequence length="212" mass="25017">RQYKKTKLERRRAEKERIKRKKAEFREKIDKGLIAPSPKKQRIEQNPTNLRIVIDCSFNNLMTQKEINSMAKQIICCYSANKVSPHLIGEICIMSHGGQIKDGVMWNTNLYEETFDKEELVYLMADSNDRILEIDEGKVYIIGGIMDKNRHKKLCYEKASKQGIRTMQLPIGEYIKMASWKVLTVNHVFEILLKYMEHKDWEKAFLEIIPHR</sequence>
<keyword evidence="11" id="KW-1185">Reference proteome</keyword>
<dbReference type="GO" id="GO:0005634">
    <property type="term" value="C:nucleus"/>
    <property type="evidence" value="ECO:0007669"/>
    <property type="project" value="TreeGrafter"/>
</dbReference>
<dbReference type="EC" id="2.1.1.221" evidence="1"/>
<feature type="non-terminal residue" evidence="10">
    <location>
        <position position="212"/>
    </location>
</feature>
<evidence type="ECO:0000256" key="1">
    <source>
        <dbReference type="ARBA" id="ARBA00012797"/>
    </source>
</evidence>
<dbReference type="GO" id="GO:0000049">
    <property type="term" value="F:tRNA binding"/>
    <property type="evidence" value="ECO:0007669"/>
    <property type="project" value="TreeGrafter"/>
</dbReference>
<dbReference type="CDD" id="cd18089">
    <property type="entry name" value="SPOUT_Trm10-like"/>
    <property type="match status" value="1"/>
</dbReference>
<feature type="domain" description="SAM-dependent MTase TRM10-type" evidence="9">
    <location>
        <begin position="38"/>
        <end position="212"/>
    </location>
</feature>
<dbReference type="InterPro" id="IPR007356">
    <property type="entry name" value="tRNA_m1G_MeTrfase_euk"/>
</dbReference>
<keyword evidence="5" id="KW-0949">S-adenosyl-L-methionine</keyword>
<comment type="caution">
    <text evidence="10">The sequence shown here is derived from an EMBL/GenBank/DDBJ whole genome shotgun (WGS) entry which is preliminary data.</text>
</comment>
<evidence type="ECO:0000256" key="6">
    <source>
        <dbReference type="ARBA" id="ARBA00031792"/>
    </source>
</evidence>
<dbReference type="InterPro" id="IPR028564">
    <property type="entry name" value="MT_TRM10-typ"/>
</dbReference>
<evidence type="ECO:0000256" key="3">
    <source>
        <dbReference type="ARBA" id="ARBA00022603"/>
    </source>
</evidence>
<comment type="catalytic activity">
    <reaction evidence="8">
        <text>guanosine(9) in tRNA + S-adenosyl-L-methionine = N(1)-methylguanosine(9) in tRNA + S-adenosyl-L-homocysteine + H(+)</text>
        <dbReference type="Rhea" id="RHEA:43156"/>
        <dbReference type="Rhea" id="RHEA-COMP:10367"/>
        <dbReference type="Rhea" id="RHEA-COMP:10368"/>
        <dbReference type="ChEBI" id="CHEBI:15378"/>
        <dbReference type="ChEBI" id="CHEBI:57856"/>
        <dbReference type="ChEBI" id="CHEBI:59789"/>
        <dbReference type="ChEBI" id="CHEBI:73542"/>
        <dbReference type="ChEBI" id="CHEBI:74269"/>
        <dbReference type="EC" id="2.1.1.221"/>
    </reaction>
</comment>
<gene>
    <name evidence="10" type="ORF">BC938DRAFT_473666</name>
</gene>
<evidence type="ECO:0000256" key="7">
    <source>
        <dbReference type="ARBA" id="ARBA00032166"/>
    </source>
</evidence>
<keyword evidence="4 10" id="KW-0808">Transferase</keyword>
<dbReference type="InterPro" id="IPR038459">
    <property type="entry name" value="MT_TRM10-typ_sf"/>
</dbReference>
<dbReference type="EMBL" id="RBNJ01016187">
    <property type="protein sequence ID" value="RUS24385.1"/>
    <property type="molecule type" value="Genomic_DNA"/>
</dbReference>
<evidence type="ECO:0000256" key="8">
    <source>
        <dbReference type="ARBA" id="ARBA00048434"/>
    </source>
</evidence>
<evidence type="ECO:0000256" key="4">
    <source>
        <dbReference type="ARBA" id="ARBA00022679"/>
    </source>
</evidence>
<dbReference type="PANTHER" id="PTHR13563:SF13">
    <property type="entry name" value="TRNA METHYLTRANSFERASE 10 HOMOLOG A"/>
    <property type="match status" value="1"/>
</dbReference>
<evidence type="ECO:0000313" key="11">
    <source>
        <dbReference type="Proteomes" id="UP000274822"/>
    </source>
</evidence>
<name>A0A433Q3K4_9FUNG</name>
<accession>A0A433Q3K4</accession>
<dbReference type="GO" id="GO:0052905">
    <property type="term" value="F:tRNA (guanosine(9)-N1)-methyltransferase activity"/>
    <property type="evidence" value="ECO:0007669"/>
    <property type="project" value="UniProtKB-EC"/>
</dbReference>
<evidence type="ECO:0000256" key="2">
    <source>
        <dbReference type="ARBA" id="ARBA00020451"/>
    </source>
</evidence>
<proteinExistence type="predicted"/>
<evidence type="ECO:0000259" key="9">
    <source>
        <dbReference type="PROSITE" id="PS51675"/>
    </source>
</evidence>
<dbReference type="AlphaFoldDB" id="A0A433Q3K4"/>
<protein>
    <recommendedName>
        <fullName evidence="2">tRNA (guanine(9)-N1)-methyltransferase</fullName>
        <ecNumber evidence="1">2.1.1.221</ecNumber>
    </recommendedName>
    <alternativeName>
        <fullName evidence="7">tRNA methyltransferase 10</fullName>
    </alternativeName>
    <alternativeName>
        <fullName evidence="6">tRNA(m1G9)-methyltransferase</fullName>
    </alternativeName>
</protein>
<feature type="non-terminal residue" evidence="10">
    <location>
        <position position="1"/>
    </location>
</feature>
<evidence type="ECO:0000256" key="5">
    <source>
        <dbReference type="ARBA" id="ARBA00022691"/>
    </source>
</evidence>
<reference evidence="10 11" key="1">
    <citation type="journal article" date="2018" name="New Phytol.">
        <title>Phylogenomics of Endogonaceae and evolution of mycorrhizas within Mucoromycota.</title>
        <authorList>
            <person name="Chang Y."/>
            <person name="Desiro A."/>
            <person name="Na H."/>
            <person name="Sandor L."/>
            <person name="Lipzen A."/>
            <person name="Clum A."/>
            <person name="Barry K."/>
            <person name="Grigoriev I.V."/>
            <person name="Martin F.M."/>
            <person name="Stajich J.E."/>
            <person name="Smith M.E."/>
            <person name="Bonito G."/>
            <person name="Spatafora J.W."/>
        </authorList>
    </citation>
    <scope>NUCLEOTIDE SEQUENCE [LARGE SCALE GENOMIC DNA]</scope>
    <source>
        <strain evidence="10 11">AD002</strain>
    </source>
</reference>
<dbReference type="PANTHER" id="PTHR13563">
    <property type="entry name" value="TRNA (GUANINE-9-) METHYLTRANSFERASE"/>
    <property type="match status" value="1"/>
</dbReference>
<keyword evidence="3 10" id="KW-0489">Methyltransferase</keyword>